<dbReference type="Pfam" id="PF00355">
    <property type="entry name" value="Rieske"/>
    <property type="match status" value="1"/>
</dbReference>
<gene>
    <name evidence="6" type="ORF">F7Q99_25515</name>
</gene>
<dbReference type="OrthoDB" id="147178at2"/>
<dbReference type="GO" id="GO:0016705">
    <property type="term" value="F:oxidoreductase activity, acting on paired donors, with incorporation or reduction of molecular oxygen"/>
    <property type="evidence" value="ECO:0007669"/>
    <property type="project" value="UniProtKB-ARBA"/>
</dbReference>
<evidence type="ECO:0000256" key="2">
    <source>
        <dbReference type="ARBA" id="ARBA00022723"/>
    </source>
</evidence>
<comment type="caution">
    <text evidence="6">The sequence shown here is derived from an EMBL/GenBank/DDBJ whole genome shotgun (WGS) entry which is preliminary data.</text>
</comment>
<proteinExistence type="predicted"/>
<dbReference type="PANTHER" id="PTHR21496">
    <property type="entry name" value="FERREDOXIN-RELATED"/>
    <property type="match status" value="1"/>
</dbReference>
<evidence type="ECO:0000313" key="7">
    <source>
        <dbReference type="Proteomes" id="UP000450000"/>
    </source>
</evidence>
<dbReference type="Gene3D" id="2.102.10.10">
    <property type="entry name" value="Rieske [2Fe-2S] iron-sulphur domain"/>
    <property type="match status" value="1"/>
</dbReference>
<keyword evidence="1" id="KW-0001">2Fe-2S</keyword>
<dbReference type="GO" id="GO:0051537">
    <property type="term" value="F:2 iron, 2 sulfur cluster binding"/>
    <property type="evidence" value="ECO:0007669"/>
    <property type="project" value="UniProtKB-KW"/>
</dbReference>
<evidence type="ECO:0000256" key="1">
    <source>
        <dbReference type="ARBA" id="ARBA00022714"/>
    </source>
</evidence>
<dbReference type="SUPFAM" id="SSF50022">
    <property type="entry name" value="ISP domain"/>
    <property type="match status" value="1"/>
</dbReference>
<dbReference type="GO" id="GO:0004497">
    <property type="term" value="F:monooxygenase activity"/>
    <property type="evidence" value="ECO:0007669"/>
    <property type="project" value="UniProtKB-ARBA"/>
</dbReference>
<keyword evidence="2" id="KW-0479">Metal-binding</keyword>
<feature type="domain" description="Rieske" evidence="5">
    <location>
        <begin position="9"/>
        <end position="105"/>
    </location>
</feature>
<dbReference type="EMBL" id="WBOF01000001">
    <property type="protein sequence ID" value="MQS15537.1"/>
    <property type="molecule type" value="Genomic_DNA"/>
</dbReference>
<dbReference type="InterPro" id="IPR036922">
    <property type="entry name" value="Rieske_2Fe-2S_sf"/>
</dbReference>
<dbReference type="GO" id="GO:0046872">
    <property type="term" value="F:metal ion binding"/>
    <property type="evidence" value="ECO:0007669"/>
    <property type="project" value="UniProtKB-KW"/>
</dbReference>
<organism evidence="6 7">
    <name type="scientific">Streptomyces kaniharaensis</name>
    <dbReference type="NCBI Taxonomy" id="212423"/>
    <lineage>
        <taxon>Bacteria</taxon>
        <taxon>Bacillati</taxon>
        <taxon>Actinomycetota</taxon>
        <taxon>Actinomycetes</taxon>
        <taxon>Kitasatosporales</taxon>
        <taxon>Streptomycetaceae</taxon>
        <taxon>Streptomyces</taxon>
    </lineage>
</organism>
<evidence type="ECO:0000256" key="4">
    <source>
        <dbReference type="ARBA" id="ARBA00023014"/>
    </source>
</evidence>
<evidence type="ECO:0000313" key="6">
    <source>
        <dbReference type="EMBL" id="MQS15537.1"/>
    </source>
</evidence>
<dbReference type="InterPro" id="IPR017941">
    <property type="entry name" value="Rieske_2Fe-2S"/>
</dbReference>
<dbReference type="RefSeq" id="WP_153465107.1">
    <property type="nucleotide sequence ID" value="NZ_WBOF01000001.1"/>
</dbReference>
<protein>
    <submittedName>
        <fullName evidence="6">Non-heme iron oxygenase ferredoxin subunit</fullName>
    </submittedName>
</protein>
<dbReference type="PROSITE" id="PS51296">
    <property type="entry name" value="RIESKE"/>
    <property type="match status" value="1"/>
</dbReference>
<keyword evidence="3" id="KW-0408">Iron</keyword>
<dbReference type="PANTHER" id="PTHR21496:SF23">
    <property type="entry name" value="3-PHENYLPROPIONATE_CINNAMIC ACID DIOXYGENASE FERREDOXIN SUBUNIT"/>
    <property type="match status" value="1"/>
</dbReference>
<dbReference type="Proteomes" id="UP000450000">
    <property type="component" value="Unassembled WGS sequence"/>
</dbReference>
<reference evidence="6 7" key="1">
    <citation type="submission" date="2019-09" db="EMBL/GenBank/DDBJ databases">
        <title>Genome Sequences of Streptomyces kaniharaensis ATCC 21070.</title>
        <authorList>
            <person name="Zhu W."/>
            <person name="De Crecy-Lagard V."/>
            <person name="Richards N.G."/>
        </authorList>
    </citation>
    <scope>NUCLEOTIDE SEQUENCE [LARGE SCALE GENOMIC DNA]</scope>
    <source>
        <strain evidence="6 7">SF-557</strain>
    </source>
</reference>
<dbReference type="CDD" id="cd03528">
    <property type="entry name" value="Rieske_RO_ferredoxin"/>
    <property type="match status" value="1"/>
</dbReference>
<dbReference type="AlphaFoldDB" id="A0A6N7KYU0"/>
<keyword evidence="4" id="KW-0411">Iron-sulfur</keyword>
<evidence type="ECO:0000256" key="3">
    <source>
        <dbReference type="ARBA" id="ARBA00023004"/>
    </source>
</evidence>
<evidence type="ECO:0000259" key="5">
    <source>
        <dbReference type="PROSITE" id="PS51296"/>
    </source>
</evidence>
<sequence length="112" mass="11871">MSAEPESTPGVARLTDVPPGELLAVTAPDGTRVLLANVDGEVHAVANECSHEFAPLEDGELEDDTVVCPWHFSRFCLRSGKALDMPAVDPVATYPVTVIGDEVFLGPRRGDG</sequence>
<accession>A0A6N7KYU0</accession>
<name>A0A6N7KYU0_9ACTN</name>
<keyword evidence="7" id="KW-1185">Reference proteome</keyword>